<organism evidence="6 7">
    <name type="scientific">Chenopodium quinoa</name>
    <name type="common">Quinoa</name>
    <dbReference type="NCBI Taxonomy" id="63459"/>
    <lineage>
        <taxon>Eukaryota</taxon>
        <taxon>Viridiplantae</taxon>
        <taxon>Streptophyta</taxon>
        <taxon>Embryophyta</taxon>
        <taxon>Tracheophyta</taxon>
        <taxon>Spermatophyta</taxon>
        <taxon>Magnoliopsida</taxon>
        <taxon>eudicotyledons</taxon>
        <taxon>Gunneridae</taxon>
        <taxon>Pentapetalae</taxon>
        <taxon>Caryophyllales</taxon>
        <taxon>Chenopodiaceae</taxon>
        <taxon>Chenopodioideae</taxon>
        <taxon>Atripliceae</taxon>
        <taxon>Chenopodium</taxon>
    </lineage>
</organism>
<feature type="compositionally biased region" description="Basic and acidic residues" evidence="4">
    <location>
        <begin position="57"/>
        <end position="74"/>
    </location>
</feature>
<dbReference type="FunFam" id="1.25.40.10:FF:001209">
    <property type="entry name" value="Os07g0213300 protein"/>
    <property type="match status" value="1"/>
</dbReference>
<name>A0A803MAD0_CHEQI</name>
<feature type="repeat" description="PPR" evidence="3">
    <location>
        <begin position="463"/>
        <end position="497"/>
    </location>
</feature>
<feature type="region of interest" description="Disordered" evidence="4">
    <location>
        <begin position="20"/>
        <end position="74"/>
    </location>
</feature>
<evidence type="ECO:0000256" key="1">
    <source>
        <dbReference type="ARBA" id="ARBA00007626"/>
    </source>
</evidence>
<feature type="repeat" description="PPR" evidence="3">
    <location>
        <begin position="568"/>
        <end position="602"/>
    </location>
</feature>
<dbReference type="InterPro" id="IPR011990">
    <property type="entry name" value="TPR-like_helical_dom_sf"/>
</dbReference>
<evidence type="ECO:0000313" key="6">
    <source>
        <dbReference type="EnsemblPlants" id="AUR62026047-RA:cds"/>
    </source>
</evidence>
<dbReference type="GO" id="GO:0009507">
    <property type="term" value="C:chloroplast"/>
    <property type="evidence" value="ECO:0007669"/>
    <property type="project" value="GOC"/>
</dbReference>
<dbReference type="Pfam" id="PF17177">
    <property type="entry name" value="PPR_long"/>
    <property type="match status" value="1"/>
</dbReference>
<dbReference type="SUPFAM" id="SSF48452">
    <property type="entry name" value="TPR-like"/>
    <property type="match status" value="1"/>
</dbReference>
<comment type="similarity">
    <text evidence="1">Belongs to the PPR family. P subfamily.</text>
</comment>
<dbReference type="PROSITE" id="PS51375">
    <property type="entry name" value="PPR"/>
    <property type="match status" value="14"/>
</dbReference>
<feature type="repeat" description="PPR" evidence="3">
    <location>
        <begin position="358"/>
        <end position="392"/>
    </location>
</feature>
<reference evidence="6" key="2">
    <citation type="submission" date="2021-03" db="UniProtKB">
        <authorList>
            <consortium name="EnsemblPlants"/>
        </authorList>
    </citation>
    <scope>IDENTIFICATION</scope>
</reference>
<dbReference type="Proteomes" id="UP000596660">
    <property type="component" value="Unplaced"/>
</dbReference>
<dbReference type="InterPro" id="IPR002885">
    <property type="entry name" value="PPR_rpt"/>
</dbReference>
<feature type="repeat" description="PPR" evidence="3">
    <location>
        <begin position="181"/>
        <end position="215"/>
    </location>
</feature>
<dbReference type="Pfam" id="PF13041">
    <property type="entry name" value="PPR_2"/>
    <property type="match status" value="4"/>
</dbReference>
<reference evidence="6" key="1">
    <citation type="journal article" date="2017" name="Nature">
        <title>The genome of Chenopodium quinoa.</title>
        <authorList>
            <person name="Jarvis D.E."/>
            <person name="Ho Y.S."/>
            <person name="Lightfoot D.J."/>
            <person name="Schmoeckel S.M."/>
            <person name="Li B."/>
            <person name="Borm T.J.A."/>
            <person name="Ohyanagi H."/>
            <person name="Mineta K."/>
            <person name="Michell C.T."/>
            <person name="Saber N."/>
            <person name="Kharbatia N.M."/>
            <person name="Rupper R.R."/>
            <person name="Sharp A.R."/>
            <person name="Dally N."/>
            <person name="Boughton B.A."/>
            <person name="Woo Y.H."/>
            <person name="Gao G."/>
            <person name="Schijlen E.G.W.M."/>
            <person name="Guo X."/>
            <person name="Momin A.A."/>
            <person name="Negrao S."/>
            <person name="Al-Babili S."/>
            <person name="Gehring C."/>
            <person name="Roessner U."/>
            <person name="Jung C."/>
            <person name="Murphy K."/>
            <person name="Arold S.T."/>
            <person name="Gojobori T."/>
            <person name="van der Linden C.G."/>
            <person name="van Loo E.N."/>
            <person name="Jellen E.N."/>
            <person name="Maughan P.J."/>
            <person name="Tester M."/>
        </authorList>
    </citation>
    <scope>NUCLEOTIDE SEQUENCE [LARGE SCALE GENOMIC DNA]</scope>
    <source>
        <strain evidence="6">cv. PI 614886</strain>
    </source>
</reference>
<dbReference type="PANTHER" id="PTHR47939">
    <property type="entry name" value="MEMBRANE-ASSOCIATED SALT-INDUCIBLE PROTEIN-LIKE"/>
    <property type="match status" value="1"/>
</dbReference>
<feature type="repeat" description="PPR" evidence="3">
    <location>
        <begin position="251"/>
        <end position="285"/>
    </location>
</feature>
<feature type="repeat" description="PPR" evidence="3">
    <location>
        <begin position="648"/>
        <end position="682"/>
    </location>
</feature>
<keyword evidence="2" id="KW-0677">Repeat</keyword>
<dbReference type="AlphaFoldDB" id="A0A803MAD0"/>
<feature type="repeat" description="PPR" evidence="3">
    <location>
        <begin position="428"/>
        <end position="462"/>
    </location>
</feature>
<protein>
    <recommendedName>
        <fullName evidence="5">PROP1-like PPR domain-containing protein</fullName>
    </recommendedName>
</protein>
<dbReference type="Gramene" id="AUR62026047-RA">
    <property type="protein sequence ID" value="AUR62026047-RA:cds"/>
    <property type="gene ID" value="AUR62026047"/>
</dbReference>
<feature type="repeat" description="PPR" evidence="3">
    <location>
        <begin position="216"/>
        <end position="250"/>
    </location>
</feature>
<sequence length="888" mass="99669">MTAITSQFQSSLNFTQQLHPNHHHQSYSNPIKSTIYPTKPTSQTPKKIKTLPLKTNSDGKKSTKNPGKWERKKQGYVDYDKGEHHVSEHVSGLRKDDIPRRYRIKVQADKFQKDWSITQVVQKILALNTGDDIEGILNHWVGRFARKNYPVLIQELTQLGSIEHAIHVFSWMKNQKNYCARNDIYNMMIRLHARQNNVDQARGLFFEMQKWKCKPDAETYNALINAHGRAGQWRWATNIMEDMLRAAIPPSRSTYNNLINACGSCGNWREALKICKQMTDNGVGPDLVTHNIILSSYKTGAQYSKALSYFELMKGTNIRPDTTTLNIVIYCLAKLGHYEEAVGVLKSMREKKSECRPDVVTFTSIMHMYSVCGEFENCKAVFHIMLGEGLKPNIVAYNTLLGAYASQGMSEEALKVFNEMKQYGIRPDVVSYTSLLNAYGRSQKPKKAKEAFDLMKKHCLKPNIISYNALIDAYGSNGCLAEAVEVLREMEREGIQPNVVSISTLLAACGHCYEKVVIDSVLSAAEKRGIELNLVAYSTAIGSYMNVGEFDKALSLFKAMREKNVKPDSGIYNVLISGCCKVSKYDQAINFLNEMTDLNIPVTKEVYSSAISAYTDSSSASSLCLSQGRLAEADSMFTRMKTAGCQPDVITYTKMIHAYSEAEKWDKACAIFQEMEANDIQPDVVACSALMRAFNKGSQPAKVLILLEYMKEKNLPLSNAVHFEVLSACSLLRDCETAINLINVMEPTFLKISTGFLNHLLQFLGKSGKMEAMMKLFLKIVASGSEINFSTYSTLLKNLLAAGNWRKYVEVLQWMEEAGLQPSVAMYRDVLYFAQRSGGSDLAAVIQERIDSLKSRPQNLASRNQVCSSSLSASELTEECELHPQIAT</sequence>
<evidence type="ECO:0000256" key="4">
    <source>
        <dbReference type="SAM" id="MobiDB-lite"/>
    </source>
</evidence>
<dbReference type="FunFam" id="1.25.40.10:FF:000554">
    <property type="entry name" value="Pentatricopeptide repeat-containing protein At2g41720"/>
    <property type="match status" value="1"/>
</dbReference>
<evidence type="ECO:0000259" key="5">
    <source>
        <dbReference type="Pfam" id="PF17177"/>
    </source>
</evidence>
<dbReference type="Pfam" id="PF13812">
    <property type="entry name" value="PPR_3"/>
    <property type="match status" value="2"/>
</dbReference>
<evidence type="ECO:0000313" key="7">
    <source>
        <dbReference type="Proteomes" id="UP000596660"/>
    </source>
</evidence>
<feature type="repeat" description="PPR" evidence="3">
    <location>
        <begin position="788"/>
        <end position="822"/>
    </location>
</feature>
<dbReference type="GO" id="GO:0003735">
    <property type="term" value="F:structural constituent of ribosome"/>
    <property type="evidence" value="ECO:0007669"/>
    <property type="project" value="EnsemblPlants"/>
</dbReference>
<feature type="repeat" description="PPR" evidence="3">
    <location>
        <begin position="286"/>
        <end position="320"/>
    </location>
</feature>
<proteinExistence type="inferred from homology"/>
<feature type="compositionally biased region" description="Polar residues" evidence="4">
    <location>
        <begin position="26"/>
        <end position="43"/>
    </location>
</feature>
<dbReference type="Gene3D" id="1.25.40.10">
    <property type="entry name" value="Tetratricopeptide repeat domain"/>
    <property type="match status" value="6"/>
</dbReference>
<keyword evidence="7" id="KW-1185">Reference proteome</keyword>
<feature type="repeat" description="PPR" evidence="3">
    <location>
        <begin position="612"/>
        <end position="647"/>
    </location>
</feature>
<dbReference type="NCBIfam" id="TIGR00756">
    <property type="entry name" value="PPR"/>
    <property type="match status" value="13"/>
</dbReference>
<dbReference type="GO" id="GO:0008380">
    <property type="term" value="P:RNA splicing"/>
    <property type="evidence" value="ECO:0007669"/>
    <property type="project" value="EnsemblPlants"/>
</dbReference>
<evidence type="ECO:0000256" key="3">
    <source>
        <dbReference type="PROSITE-ProRule" id="PRU00708"/>
    </source>
</evidence>
<feature type="repeat" description="PPR" evidence="3">
    <location>
        <begin position="393"/>
        <end position="427"/>
    </location>
</feature>
<dbReference type="InterPro" id="IPR050667">
    <property type="entry name" value="PPR-containing_protein"/>
</dbReference>
<evidence type="ECO:0000256" key="2">
    <source>
        <dbReference type="ARBA" id="ARBA00022737"/>
    </source>
</evidence>
<feature type="domain" description="PROP1-like PPR" evidence="5">
    <location>
        <begin position="549"/>
        <end position="711"/>
    </location>
</feature>
<dbReference type="InterPro" id="IPR033443">
    <property type="entry name" value="PROP1-like_PPR_dom"/>
</dbReference>
<dbReference type="EnsemblPlants" id="AUR62026047-RA">
    <property type="protein sequence ID" value="AUR62026047-RA:cds"/>
    <property type="gene ID" value="AUR62026047"/>
</dbReference>
<dbReference type="OMA" id="VMHLYSV"/>
<feature type="repeat" description="PPR" evidence="3">
    <location>
        <begin position="533"/>
        <end position="567"/>
    </location>
</feature>
<feature type="repeat" description="PPR" evidence="3">
    <location>
        <begin position="321"/>
        <end position="355"/>
    </location>
</feature>
<dbReference type="GO" id="GO:0009793">
    <property type="term" value="P:embryo development ending in seed dormancy"/>
    <property type="evidence" value="ECO:0007669"/>
    <property type="project" value="EnsemblPlants"/>
</dbReference>
<dbReference type="GO" id="GO:0010239">
    <property type="term" value="P:chloroplast mRNA processing"/>
    <property type="evidence" value="ECO:0007669"/>
    <property type="project" value="EnsemblPlants"/>
</dbReference>
<accession>A0A803MAD0</accession>
<dbReference type="PANTHER" id="PTHR47939:SF13">
    <property type="entry name" value="OS03G0201400 PROTEIN"/>
    <property type="match status" value="1"/>
</dbReference>